<dbReference type="Pfam" id="PF14821">
    <property type="entry name" value="Thr_synth_N"/>
    <property type="match status" value="1"/>
</dbReference>
<dbReference type="Proteomes" id="UP000284598">
    <property type="component" value="Unassembled WGS sequence"/>
</dbReference>
<organism evidence="8 9">
    <name type="scientific">Eubacterium ventriosum</name>
    <dbReference type="NCBI Taxonomy" id="39496"/>
    <lineage>
        <taxon>Bacteria</taxon>
        <taxon>Bacillati</taxon>
        <taxon>Bacillota</taxon>
        <taxon>Clostridia</taxon>
        <taxon>Eubacteriales</taxon>
        <taxon>Eubacteriaceae</taxon>
        <taxon>Eubacterium</taxon>
    </lineage>
</organism>
<dbReference type="EMBL" id="QSFO01000001">
    <property type="protein sequence ID" value="RHA57372.1"/>
    <property type="molecule type" value="Genomic_DNA"/>
</dbReference>
<dbReference type="InterPro" id="IPR037158">
    <property type="entry name" value="Thr_synth_N_sf"/>
</dbReference>
<evidence type="ECO:0000256" key="3">
    <source>
        <dbReference type="ARBA" id="ARBA00022898"/>
    </source>
</evidence>
<keyword evidence="8" id="KW-0456">Lyase</keyword>
<feature type="modified residue" description="N6-(pyridoxal phosphate)lysine" evidence="5">
    <location>
        <position position="114"/>
    </location>
</feature>
<keyword evidence="3 5" id="KW-0663">Pyridoxal phosphate</keyword>
<dbReference type="GO" id="GO:0005737">
    <property type="term" value="C:cytoplasm"/>
    <property type="evidence" value="ECO:0007669"/>
    <property type="project" value="TreeGrafter"/>
</dbReference>
<protein>
    <recommendedName>
        <fullName evidence="4">Threonine synthase</fullName>
        <ecNumber evidence="4">4.2.3.1</ecNumber>
    </recommendedName>
</protein>
<dbReference type="InterPro" id="IPR036052">
    <property type="entry name" value="TrpB-like_PALP_sf"/>
</dbReference>
<evidence type="ECO:0000256" key="4">
    <source>
        <dbReference type="NCBIfam" id="TIGR00260"/>
    </source>
</evidence>
<evidence type="ECO:0000256" key="1">
    <source>
        <dbReference type="ARBA" id="ARBA00001933"/>
    </source>
</evidence>
<dbReference type="Pfam" id="PF00291">
    <property type="entry name" value="PALP"/>
    <property type="match status" value="1"/>
</dbReference>
<dbReference type="InterPro" id="IPR001926">
    <property type="entry name" value="TrpB-like_PALP"/>
</dbReference>
<dbReference type="Gene3D" id="3.90.1380.10">
    <property type="entry name" value="Threonine synthase, N-terminal domain"/>
    <property type="match status" value="1"/>
</dbReference>
<evidence type="ECO:0000259" key="7">
    <source>
        <dbReference type="Pfam" id="PF14821"/>
    </source>
</evidence>
<dbReference type="InterPro" id="IPR004450">
    <property type="entry name" value="Thr_synthase-like"/>
</dbReference>
<feature type="domain" description="Threonine synthase N-terminal" evidence="7">
    <location>
        <begin position="7"/>
        <end position="82"/>
    </location>
</feature>
<sequence length="497" mass="55211">MMKEILYKSTRSKEGTLKASEAILKGLADDGGLFVPLEIPALDVTVEELSKMTYQQVAYEVMKLYFTDFTEEELKNCINNAYDSKFDTEEIAPLAEVEGTYFLELFHGKTIAFKDMALSILPHLLTTSAKKNGVKNEIVILTATSGDTGKAAMAGFADVPGTRIIVFYPNGGVSPIQEKQMVTQKGDNTYVVAIEGNFDQAQSAVKAIFGDKELAKEMDEKGFQFSSANSINIGRLIPQVAYYVYAYAKLFAEGKVSKDQKINVVVPTGNFGNILAAYYAKNMGLPIDKLICASNENRVLYDFFTTGEYDKNREFILTNSPSMDILISSNLERLIYRIAGDDAEANKKMMEELSKDGKYSITPEMKAKLADFYGNYASEEETAAIIKKIYEETGYVMDTHTAVAASVYEKYKNETKDDNVTVIASTASPFKFTRSVMNAIDPKYDSMGDFELVDELSKIGNVKVPNAIEEIRNAEIRHNNLCEVAGMKDIVKKFLGM</sequence>
<proteinExistence type="inferred from homology"/>
<dbReference type="Gene3D" id="3.40.50.1100">
    <property type="match status" value="2"/>
</dbReference>
<name>A0A413S680_9FIRM</name>
<dbReference type="EC" id="4.2.3.1" evidence="4"/>
<dbReference type="NCBIfam" id="TIGR00260">
    <property type="entry name" value="thrC"/>
    <property type="match status" value="1"/>
</dbReference>
<dbReference type="PANTHER" id="PTHR43515">
    <property type="entry name" value="THREONINE SYNTHASE-LIKE 1"/>
    <property type="match status" value="1"/>
</dbReference>
<feature type="domain" description="Tryptophan synthase beta chain-like PALP" evidence="6">
    <location>
        <begin position="103"/>
        <end position="424"/>
    </location>
</feature>
<comment type="caution">
    <text evidence="8">The sequence shown here is derived from an EMBL/GenBank/DDBJ whole genome shotgun (WGS) entry which is preliminary data.</text>
</comment>
<dbReference type="GO" id="GO:0009088">
    <property type="term" value="P:threonine biosynthetic process"/>
    <property type="evidence" value="ECO:0007669"/>
    <property type="project" value="UniProtKB-UniRule"/>
</dbReference>
<reference evidence="8 9" key="1">
    <citation type="submission" date="2018-08" db="EMBL/GenBank/DDBJ databases">
        <title>A genome reference for cultivated species of the human gut microbiota.</title>
        <authorList>
            <person name="Zou Y."/>
            <person name="Xue W."/>
            <person name="Luo G."/>
        </authorList>
    </citation>
    <scope>NUCLEOTIDE SEQUENCE [LARGE SCALE GENOMIC DNA]</scope>
    <source>
        <strain evidence="8 9">AM43-2</strain>
    </source>
</reference>
<evidence type="ECO:0000256" key="2">
    <source>
        <dbReference type="ARBA" id="ARBA00005517"/>
    </source>
</evidence>
<evidence type="ECO:0000259" key="6">
    <source>
        <dbReference type="Pfam" id="PF00291"/>
    </source>
</evidence>
<dbReference type="GO" id="GO:0004795">
    <property type="term" value="F:threonine synthase activity"/>
    <property type="evidence" value="ECO:0007669"/>
    <property type="project" value="UniProtKB-UniRule"/>
</dbReference>
<dbReference type="RefSeq" id="WP_118024457.1">
    <property type="nucleotide sequence ID" value="NZ_CAUFEU010000034.1"/>
</dbReference>
<comment type="similarity">
    <text evidence="2">Belongs to the threonine synthase family.</text>
</comment>
<evidence type="ECO:0000313" key="9">
    <source>
        <dbReference type="Proteomes" id="UP000284598"/>
    </source>
</evidence>
<accession>A0A413S680</accession>
<dbReference type="PANTHER" id="PTHR43515:SF1">
    <property type="entry name" value="THREONINE SYNTHASE-LIKE 1"/>
    <property type="match status" value="1"/>
</dbReference>
<dbReference type="AlphaFoldDB" id="A0A413S680"/>
<comment type="cofactor">
    <cofactor evidence="1 5">
        <name>pyridoxal 5'-phosphate</name>
        <dbReference type="ChEBI" id="CHEBI:597326"/>
    </cofactor>
</comment>
<dbReference type="SUPFAM" id="SSF53686">
    <property type="entry name" value="Tryptophan synthase beta subunit-like PLP-dependent enzymes"/>
    <property type="match status" value="1"/>
</dbReference>
<gene>
    <name evidence="8" type="ORF">DW929_00635</name>
</gene>
<evidence type="ECO:0000256" key="5">
    <source>
        <dbReference type="PIRSR" id="PIRSR604450-51"/>
    </source>
</evidence>
<dbReference type="InterPro" id="IPR029144">
    <property type="entry name" value="Thr_synth_N"/>
</dbReference>
<dbReference type="CDD" id="cd01560">
    <property type="entry name" value="Thr-synth_2"/>
    <property type="match status" value="1"/>
</dbReference>
<evidence type="ECO:0000313" key="8">
    <source>
        <dbReference type="EMBL" id="RHA57372.1"/>
    </source>
</evidence>